<protein>
    <submittedName>
        <fullName evidence="1">Chaperone modulator CbpM</fullName>
    </submittedName>
</protein>
<sequence length="94" mass="11138">MQTANNITIQECCTHYRVETSFVYSLQEYGLIEIIHNGEEQYIHYEQLALLEKYMHLHYDLDINFEGLDAIAHLLRHIENLQTEVKTLRNELGT</sequence>
<organism evidence="1 2">
    <name type="scientific">Terrimonas rubra</name>
    <dbReference type="NCBI Taxonomy" id="1035890"/>
    <lineage>
        <taxon>Bacteria</taxon>
        <taxon>Pseudomonadati</taxon>
        <taxon>Bacteroidota</taxon>
        <taxon>Chitinophagia</taxon>
        <taxon>Chitinophagales</taxon>
        <taxon>Chitinophagaceae</taxon>
        <taxon>Terrimonas</taxon>
    </lineage>
</organism>
<dbReference type="RefSeq" id="WP_386101323.1">
    <property type="nucleotide sequence ID" value="NZ_JBHUOZ010000003.1"/>
</dbReference>
<dbReference type="Gene3D" id="1.10.1660.10">
    <property type="match status" value="1"/>
</dbReference>
<dbReference type="EMBL" id="JBHUOZ010000003">
    <property type="protein sequence ID" value="MFD2921297.1"/>
    <property type="molecule type" value="Genomic_DNA"/>
</dbReference>
<keyword evidence="2" id="KW-1185">Reference proteome</keyword>
<evidence type="ECO:0000313" key="1">
    <source>
        <dbReference type="EMBL" id="MFD2921297.1"/>
    </source>
</evidence>
<gene>
    <name evidence="1" type="ORF">ACFS6H_16340</name>
</gene>
<name>A0ABW6A957_9BACT</name>
<dbReference type="Pfam" id="PF13591">
    <property type="entry name" value="MerR_2"/>
    <property type="match status" value="1"/>
</dbReference>
<comment type="caution">
    <text evidence="1">The sequence shown here is derived from an EMBL/GenBank/DDBJ whole genome shotgun (WGS) entry which is preliminary data.</text>
</comment>
<accession>A0ABW6A957</accession>
<evidence type="ECO:0000313" key="2">
    <source>
        <dbReference type="Proteomes" id="UP001597511"/>
    </source>
</evidence>
<dbReference type="Proteomes" id="UP001597511">
    <property type="component" value="Unassembled WGS sequence"/>
</dbReference>
<proteinExistence type="predicted"/>
<reference evidence="2" key="1">
    <citation type="journal article" date="2019" name="Int. J. Syst. Evol. Microbiol.">
        <title>The Global Catalogue of Microorganisms (GCM) 10K type strain sequencing project: providing services to taxonomists for standard genome sequencing and annotation.</title>
        <authorList>
            <consortium name="The Broad Institute Genomics Platform"/>
            <consortium name="The Broad Institute Genome Sequencing Center for Infectious Disease"/>
            <person name="Wu L."/>
            <person name="Ma J."/>
        </authorList>
    </citation>
    <scope>NUCLEOTIDE SEQUENCE [LARGE SCALE GENOMIC DNA]</scope>
    <source>
        <strain evidence="2">KCTC 23299</strain>
    </source>
</reference>